<proteinExistence type="predicted"/>
<dbReference type="AlphaFoldDB" id="A0A167QDA3"/>
<feature type="region of interest" description="Disordered" evidence="1">
    <location>
        <begin position="121"/>
        <end position="140"/>
    </location>
</feature>
<gene>
    <name evidence="2" type="ORF">CALVIDRAFT_355179</name>
</gene>
<feature type="region of interest" description="Disordered" evidence="1">
    <location>
        <begin position="169"/>
        <end position="189"/>
    </location>
</feature>
<feature type="compositionally biased region" description="Polar residues" evidence="1">
    <location>
        <begin position="14"/>
        <end position="30"/>
    </location>
</feature>
<evidence type="ECO:0000313" key="2">
    <source>
        <dbReference type="EMBL" id="KZO99651.1"/>
    </source>
</evidence>
<reference evidence="2 3" key="1">
    <citation type="journal article" date="2016" name="Mol. Biol. Evol.">
        <title>Comparative Genomics of Early-Diverging Mushroom-Forming Fungi Provides Insights into the Origins of Lignocellulose Decay Capabilities.</title>
        <authorList>
            <person name="Nagy L.G."/>
            <person name="Riley R."/>
            <person name="Tritt A."/>
            <person name="Adam C."/>
            <person name="Daum C."/>
            <person name="Floudas D."/>
            <person name="Sun H."/>
            <person name="Yadav J.S."/>
            <person name="Pangilinan J."/>
            <person name="Larsson K.H."/>
            <person name="Matsuura K."/>
            <person name="Barry K."/>
            <person name="Labutti K."/>
            <person name="Kuo R."/>
            <person name="Ohm R.A."/>
            <person name="Bhattacharya S.S."/>
            <person name="Shirouzu T."/>
            <person name="Yoshinaga Y."/>
            <person name="Martin F.M."/>
            <person name="Grigoriev I.V."/>
            <person name="Hibbett D.S."/>
        </authorList>
    </citation>
    <scope>NUCLEOTIDE SEQUENCE [LARGE SCALE GENOMIC DNA]</scope>
    <source>
        <strain evidence="2 3">TUFC12733</strain>
    </source>
</reference>
<feature type="compositionally biased region" description="Polar residues" evidence="1">
    <location>
        <begin position="169"/>
        <end position="187"/>
    </location>
</feature>
<evidence type="ECO:0000313" key="3">
    <source>
        <dbReference type="Proteomes" id="UP000076738"/>
    </source>
</evidence>
<protein>
    <submittedName>
        <fullName evidence="2">Uncharacterized protein</fullName>
    </submittedName>
</protein>
<organism evidence="2 3">
    <name type="scientific">Calocera viscosa (strain TUFC12733)</name>
    <dbReference type="NCBI Taxonomy" id="1330018"/>
    <lineage>
        <taxon>Eukaryota</taxon>
        <taxon>Fungi</taxon>
        <taxon>Dikarya</taxon>
        <taxon>Basidiomycota</taxon>
        <taxon>Agaricomycotina</taxon>
        <taxon>Dacrymycetes</taxon>
        <taxon>Dacrymycetales</taxon>
        <taxon>Dacrymycetaceae</taxon>
        <taxon>Calocera</taxon>
    </lineage>
</organism>
<dbReference type="Proteomes" id="UP000076738">
    <property type="component" value="Unassembled WGS sequence"/>
</dbReference>
<keyword evidence="3" id="KW-1185">Reference proteome</keyword>
<name>A0A167QDA3_CALVF</name>
<dbReference type="EMBL" id="KV417271">
    <property type="protein sequence ID" value="KZO99651.1"/>
    <property type="molecule type" value="Genomic_DNA"/>
</dbReference>
<sequence>MNCLGHELSATSTLCDTSPPRSLISGTQSLPDMRRSPGHGPSPLMSLFSQQSHRHTHLWPSGTHPRPTVLSLLAQSRSVSQTRQGMPICNSPARKCLVSPRSHLTPLTTTPSDAHLQDNRAWAPSSASDTSHPSLYERTALDSNHGVLRRRRACQPDEDRVSTTLLIISQDASSHSPSRGAQTSSHVGRQEVVAAAWSRDRSYCDCPFSKVGIRHISRDLGSA</sequence>
<accession>A0A167QDA3</accession>
<evidence type="ECO:0000256" key="1">
    <source>
        <dbReference type="SAM" id="MobiDB-lite"/>
    </source>
</evidence>
<feature type="region of interest" description="Disordered" evidence="1">
    <location>
        <begin position="14"/>
        <end position="42"/>
    </location>
</feature>